<protein>
    <submittedName>
        <fullName evidence="2">BY PROTMAP: gi|342319970|gb|EGU11915.1| Proteophosphoglycan ppg4 [Rhodotorula glutinis ATCC 204091]</fullName>
    </submittedName>
</protein>
<dbReference type="Proteomes" id="UP000199069">
    <property type="component" value="Unassembled WGS sequence"/>
</dbReference>
<dbReference type="EMBL" id="CWKI01000009">
    <property type="protein sequence ID" value="CTR08901.1"/>
    <property type="molecule type" value="Genomic_DNA"/>
</dbReference>
<keyword evidence="3" id="KW-1185">Reference proteome</keyword>
<organism evidence="2 3">
    <name type="scientific">Rhodotorula toruloides</name>
    <name type="common">Yeast</name>
    <name type="synonym">Rhodosporidium toruloides</name>
    <dbReference type="NCBI Taxonomy" id="5286"/>
    <lineage>
        <taxon>Eukaryota</taxon>
        <taxon>Fungi</taxon>
        <taxon>Dikarya</taxon>
        <taxon>Basidiomycota</taxon>
        <taxon>Pucciniomycotina</taxon>
        <taxon>Microbotryomycetes</taxon>
        <taxon>Sporidiobolales</taxon>
        <taxon>Sporidiobolaceae</taxon>
        <taxon>Rhodotorula</taxon>
    </lineage>
</organism>
<name>A0A0K3CNZ6_RHOTO</name>
<proteinExistence type="predicted"/>
<reference evidence="2 3" key="1">
    <citation type="submission" date="2015-07" db="EMBL/GenBank/DDBJ databases">
        <authorList>
            <person name="Cajimat M.N.B."/>
            <person name="Milazzo M.L."/>
            <person name="Fulhorst C.F."/>
        </authorList>
    </citation>
    <scope>NUCLEOTIDE SEQUENCE [LARGE SCALE GENOMIC DNA]</scope>
    <source>
        <strain evidence="2">Single colony</strain>
    </source>
</reference>
<evidence type="ECO:0000313" key="2">
    <source>
        <dbReference type="EMBL" id="CTR08901.1"/>
    </source>
</evidence>
<gene>
    <name evidence="2" type="primary">FGENESH: predicted gene_9.108</name>
    <name evidence="2" type="ORF">BN2166_0047620</name>
</gene>
<feature type="compositionally biased region" description="Basic and acidic residues" evidence="1">
    <location>
        <begin position="105"/>
        <end position="116"/>
    </location>
</feature>
<dbReference type="AlphaFoldDB" id="A0A0K3CNZ6"/>
<evidence type="ECO:0000256" key="1">
    <source>
        <dbReference type="SAM" id="MobiDB-lite"/>
    </source>
</evidence>
<evidence type="ECO:0000313" key="3">
    <source>
        <dbReference type="Proteomes" id="UP000199069"/>
    </source>
</evidence>
<sequence length="234" mass="25249">MLHYVYCDFVLEGLPSDTEGKAWASVYRQSDLLTFAPCDVLDKVCAEYYRCRADAAAALGGLLLNGDGRTLSSSTAAATVGKVECCWQNPDNLNHRLNQGGSGNGREKENAKEKKDNSKVITLAIATVASSVNGDFDGSKAPTGTSTPLTTPVVTASGPFINFVLQPHVRARYKLEFAPGEERLKVVERVHRCYGHRSKAAMHDVLRLGKVKGSTTSDLDIFFSKLCPPCCTGS</sequence>
<accession>A0A0K3CNZ6</accession>
<feature type="region of interest" description="Disordered" evidence="1">
    <location>
        <begin position="96"/>
        <end position="116"/>
    </location>
</feature>